<evidence type="ECO:0000256" key="2">
    <source>
        <dbReference type="ARBA" id="ARBA00005810"/>
    </source>
</evidence>
<evidence type="ECO:0000256" key="3">
    <source>
        <dbReference type="ARBA" id="ARBA00013253"/>
    </source>
</evidence>
<dbReference type="GO" id="GO:0005524">
    <property type="term" value="F:ATP binding"/>
    <property type="evidence" value="ECO:0007669"/>
    <property type="project" value="UniProtKB-KW"/>
</dbReference>
<comment type="similarity">
    <text evidence="2">Belongs to the HPPK family.</text>
</comment>
<keyword evidence="6" id="KW-0547">Nucleotide-binding</keyword>
<comment type="caution">
    <text evidence="14">The sequence shown here is derived from an EMBL/GenBank/DDBJ whole genome shotgun (WGS) entry which is preliminary data.</text>
</comment>
<proteinExistence type="inferred from homology"/>
<dbReference type="GO" id="GO:0046654">
    <property type="term" value="P:tetrahydrofolate biosynthetic process"/>
    <property type="evidence" value="ECO:0007669"/>
    <property type="project" value="UniProtKB-UniPathway"/>
</dbReference>
<evidence type="ECO:0000256" key="4">
    <source>
        <dbReference type="ARBA" id="ARBA00016218"/>
    </source>
</evidence>
<evidence type="ECO:0000256" key="7">
    <source>
        <dbReference type="ARBA" id="ARBA00022777"/>
    </source>
</evidence>
<dbReference type="Gene3D" id="3.30.70.560">
    <property type="entry name" value="7,8-Dihydro-6-hydroxymethylpterin-pyrophosphokinase HPPK"/>
    <property type="match status" value="1"/>
</dbReference>
<comment type="pathway">
    <text evidence="1">Cofactor biosynthesis; tetrahydrofolate biosynthesis; 2-amino-4-hydroxy-6-hydroxymethyl-7,8-dihydropteridine diphosphate from 7,8-dihydroneopterin triphosphate: step 4/4.</text>
</comment>
<dbReference type="PANTHER" id="PTHR43071">
    <property type="entry name" value="2-AMINO-4-HYDROXY-6-HYDROXYMETHYLDIHYDROPTERIDINE PYROPHOSPHOKINASE"/>
    <property type="match status" value="1"/>
</dbReference>
<evidence type="ECO:0000259" key="13">
    <source>
        <dbReference type="PROSITE" id="PS00794"/>
    </source>
</evidence>
<evidence type="ECO:0000256" key="1">
    <source>
        <dbReference type="ARBA" id="ARBA00005051"/>
    </source>
</evidence>
<evidence type="ECO:0000256" key="5">
    <source>
        <dbReference type="ARBA" id="ARBA00022679"/>
    </source>
</evidence>
<organism evidence="14 15">
    <name type="scientific">Marivibrio halodurans</name>
    <dbReference type="NCBI Taxonomy" id="2039722"/>
    <lineage>
        <taxon>Bacteria</taxon>
        <taxon>Pseudomonadati</taxon>
        <taxon>Pseudomonadota</taxon>
        <taxon>Alphaproteobacteria</taxon>
        <taxon>Rhodospirillales</taxon>
        <taxon>Rhodospirillaceae</taxon>
        <taxon>Marivibrio</taxon>
    </lineage>
</organism>
<evidence type="ECO:0000256" key="9">
    <source>
        <dbReference type="ARBA" id="ARBA00022909"/>
    </source>
</evidence>
<dbReference type="EMBL" id="JAGMWN010000002">
    <property type="protein sequence ID" value="MBP5856459.1"/>
    <property type="molecule type" value="Genomic_DNA"/>
</dbReference>
<evidence type="ECO:0000256" key="6">
    <source>
        <dbReference type="ARBA" id="ARBA00022741"/>
    </source>
</evidence>
<gene>
    <name evidence="14" type="primary">folK</name>
    <name evidence="14" type="ORF">KAJ83_05530</name>
</gene>
<dbReference type="GO" id="GO:0003848">
    <property type="term" value="F:2-amino-4-hydroxy-6-hydroxymethyldihydropteridine diphosphokinase activity"/>
    <property type="evidence" value="ECO:0007669"/>
    <property type="project" value="UniProtKB-EC"/>
</dbReference>
<dbReference type="GO" id="GO:0046656">
    <property type="term" value="P:folic acid biosynthetic process"/>
    <property type="evidence" value="ECO:0007669"/>
    <property type="project" value="UniProtKB-KW"/>
</dbReference>
<dbReference type="PROSITE" id="PS00794">
    <property type="entry name" value="HPPK"/>
    <property type="match status" value="1"/>
</dbReference>
<dbReference type="AlphaFoldDB" id="A0A8J7V353"/>
<dbReference type="InterPro" id="IPR035907">
    <property type="entry name" value="Hppk_sf"/>
</dbReference>
<feature type="domain" description="7,8-dihydro-6-hydroxymethylpterin-pyrophosphokinase" evidence="13">
    <location>
        <begin position="86"/>
        <end position="97"/>
    </location>
</feature>
<evidence type="ECO:0000256" key="12">
    <source>
        <dbReference type="ARBA" id="ARBA00033413"/>
    </source>
</evidence>
<sequence>MGEVLIALGANLGDRRAHLARAVEALRADMALDALSRLYETAPMYVADQPAFLNMAVRGRTALAPRALLDRLKEIEDALGRETTYRNGPRAIDLDILYHGDRIVSDDRLTVPHPRIAERAFVLVPLMDIAPDWIDPARGESVRAMHDAVPGRDTVRLAEPPELDAGS</sequence>
<dbReference type="RefSeq" id="WP_210681033.1">
    <property type="nucleotide sequence ID" value="NZ_JAGMWN010000002.1"/>
</dbReference>
<dbReference type="SUPFAM" id="SSF55083">
    <property type="entry name" value="6-hydroxymethyl-7,8-dihydropterin pyrophosphokinase, HPPK"/>
    <property type="match status" value="1"/>
</dbReference>
<dbReference type="UniPathway" id="UPA00077">
    <property type="reaction ID" value="UER00155"/>
</dbReference>
<keyword evidence="5 14" id="KW-0808">Transferase</keyword>
<evidence type="ECO:0000256" key="8">
    <source>
        <dbReference type="ARBA" id="ARBA00022840"/>
    </source>
</evidence>
<keyword evidence="15" id="KW-1185">Reference proteome</keyword>
<dbReference type="Proteomes" id="UP000672602">
    <property type="component" value="Unassembled WGS sequence"/>
</dbReference>
<dbReference type="GO" id="GO:0016301">
    <property type="term" value="F:kinase activity"/>
    <property type="evidence" value="ECO:0007669"/>
    <property type="project" value="UniProtKB-KW"/>
</dbReference>
<dbReference type="EC" id="2.7.6.3" evidence="3"/>
<evidence type="ECO:0000313" key="15">
    <source>
        <dbReference type="Proteomes" id="UP000672602"/>
    </source>
</evidence>
<keyword evidence="7" id="KW-0418">Kinase</keyword>
<protein>
    <recommendedName>
        <fullName evidence="4">2-amino-4-hydroxy-6-hydroxymethyldihydropteridine pyrophosphokinase</fullName>
        <ecNumber evidence="3">2.7.6.3</ecNumber>
    </recommendedName>
    <alternativeName>
        <fullName evidence="11">6-hydroxymethyl-7,8-dihydropterin pyrophosphokinase</fullName>
    </alternativeName>
    <alternativeName>
        <fullName evidence="12">7,8-dihydro-6-hydroxymethylpterin-pyrophosphokinase</fullName>
    </alternativeName>
</protein>
<dbReference type="PANTHER" id="PTHR43071:SF1">
    <property type="entry name" value="2-AMINO-4-HYDROXY-6-HYDROXYMETHYLDIHYDROPTERIDINE PYROPHOSPHOKINASE"/>
    <property type="match status" value="1"/>
</dbReference>
<comment type="function">
    <text evidence="10">Catalyzes the transfer of pyrophosphate from adenosine triphosphate (ATP) to 6-hydroxymethyl-7,8-dihydropterin, an enzymatic step in folate biosynthesis pathway.</text>
</comment>
<keyword evidence="8" id="KW-0067">ATP-binding</keyword>
<evidence type="ECO:0000313" key="14">
    <source>
        <dbReference type="EMBL" id="MBP5856459.1"/>
    </source>
</evidence>
<dbReference type="CDD" id="cd00483">
    <property type="entry name" value="HPPK"/>
    <property type="match status" value="1"/>
</dbReference>
<dbReference type="NCBIfam" id="TIGR01498">
    <property type="entry name" value="folK"/>
    <property type="match status" value="1"/>
</dbReference>
<accession>A0A8J7V353</accession>
<reference evidence="14" key="1">
    <citation type="submission" date="2021-04" db="EMBL/GenBank/DDBJ databases">
        <authorList>
            <person name="Zhang D.-C."/>
        </authorList>
    </citation>
    <scope>NUCLEOTIDE SEQUENCE</scope>
    <source>
        <strain evidence="14">CGMCC 1.15697</strain>
    </source>
</reference>
<dbReference type="InterPro" id="IPR000550">
    <property type="entry name" value="Hppk"/>
</dbReference>
<name>A0A8J7V353_9PROT</name>
<evidence type="ECO:0000256" key="11">
    <source>
        <dbReference type="ARBA" id="ARBA00029766"/>
    </source>
</evidence>
<dbReference type="Pfam" id="PF01288">
    <property type="entry name" value="HPPK"/>
    <property type="match status" value="1"/>
</dbReference>
<keyword evidence="9" id="KW-0289">Folate biosynthesis</keyword>
<evidence type="ECO:0000256" key="10">
    <source>
        <dbReference type="ARBA" id="ARBA00029409"/>
    </source>
</evidence>